<dbReference type="EMBL" id="RQTK01000933">
    <property type="protein sequence ID" value="RUS73462.1"/>
    <property type="molecule type" value="Genomic_DNA"/>
</dbReference>
<accession>A0A3S1BRX3</accession>
<evidence type="ECO:0000313" key="2">
    <source>
        <dbReference type="Proteomes" id="UP000271974"/>
    </source>
</evidence>
<evidence type="ECO:0000313" key="1">
    <source>
        <dbReference type="EMBL" id="RUS73462.1"/>
    </source>
</evidence>
<keyword evidence="2" id="KW-1185">Reference proteome</keyword>
<gene>
    <name evidence="1" type="ORF">EGW08_018772</name>
</gene>
<comment type="caution">
    <text evidence="1">The sequence shown here is derived from an EMBL/GenBank/DDBJ whole genome shotgun (WGS) entry which is preliminary data.</text>
</comment>
<organism evidence="1 2">
    <name type="scientific">Elysia chlorotica</name>
    <name type="common">Eastern emerald elysia</name>
    <name type="synonym">Sea slug</name>
    <dbReference type="NCBI Taxonomy" id="188477"/>
    <lineage>
        <taxon>Eukaryota</taxon>
        <taxon>Metazoa</taxon>
        <taxon>Spiralia</taxon>
        <taxon>Lophotrochozoa</taxon>
        <taxon>Mollusca</taxon>
        <taxon>Gastropoda</taxon>
        <taxon>Heterobranchia</taxon>
        <taxon>Euthyneura</taxon>
        <taxon>Panpulmonata</taxon>
        <taxon>Sacoglossa</taxon>
        <taxon>Placobranchoidea</taxon>
        <taxon>Plakobranchidae</taxon>
        <taxon>Elysia</taxon>
    </lineage>
</organism>
<protein>
    <submittedName>
        <fullName evidence="1">Uncharacterized protein</fullName>
    </submittedName>
</protein>
<proteinExistence type="predicted"/>
<name>A0A3S1BRX3_ELYCH</name>
<dbReference type="Proteomes" id="UP000271974">
    <property type="component" value="Unassembled WGS sequence"/>
</dbReference>
<sequence length="282" mass="31168">MGFRVADVALAALVFPASILHYLRRLRPQIAPRLTVRVYLEETCSPVTNIIGSNWTCADLSYSLNIHDSDELAIGDRRVSSIKNLGTSELLLIVKSSTNWAIWRRVTYISSMFRSICLGPAPQVPGVRLCDPGSRMADCLTLYRALNVTGSTPSRLISGCPSDPIPSCKPQTPQVQYTVHPPTHTATDLRPGKVRSVYSHYSLQGTWRAGPRKLFPPDPSTGTPQVPQYRLYHTLEVTRLGAGDSKLVSDLVPPEDLVRAPSFLKLDACFLKYNVQDEDFGS</sequence>
<dbReference type="AlphaFoldDB" id="A0A3S1BRX3"/>
<reference evidence="1 2" key="1">
    <citation type="submission" date="2019-01" db="EMBL/GenBank/DDBJ databases">
        <title>A draft genome assembly of the solar-powered sea slug Elysia chlorotica.</title>
        <authorList>
            <person name="Cai H."/>
            <person name="Li Q."/>
            <person name="Fang X."/>
            <person name="Li J."/>
            <person name="Curtis N.E."/>
            <person name="Altenburger A."/>
            <person name="Shibata T."/>
            <person name="Feng M."/>
            <person name="Maeda T."/>
            <person name="Schwartz J.A."/>
            <person name="Shigenobu S."/>
            <person name="Lundholm N."/>
            <person name="Nishiyama T."/>
            <person name="Yang H."/>
            <person name="Hasebe M."/>
            <person name="Li S."/>
            <person name="Pierce S.K."/>
            <person name="Wang J."/>
        </authorList>
    </citation>
    <scope>NUCLEOTIDE SEQUENCE [LARGE SCALE GENOMIC DNA]</scope>
    <source>
        <strain evidence="1">EC2010</strain>
        <tissue evidence="1">Whole organism of an adult</tissue>
    </source>
</reference>